<name>A0AAN3A7W1_BACO1</name>
<gene>
    <name evidence="1" type="ORF">BACOVA_02832</name>
</gene>
<dbReference type="EMBL" id="AAXF02000049">
    <property type="protein sequence ID" value="EDO11622.1"/>
    <property type="molecule type" value="Genomic_DNA"/>
</dbReference>
<sequence>MYDLFFKYLPFKIAKTREKRLYSSSGYSLNIKFIHE</sequence>
<organism evidence="1 2">
    <name type="scientific">Bacteroides ovatus (strain ATCC 8483 / DSM 1896 / JCM 5824 / BCRC 10623 / CCUG 4943 / NCTC 11153)</name>
    <dbReference type="NCBI Taxonomy" id="411476"/>
    <lineage>
        <taxon>Bacteria</taxon>
        <taxon>Pseudomonadati</taxon>
        <taxon>Bacteroidota</taxon>
        <taxon>Bacteroidia</taxon>
        <taxon>Bacteroidales</taxon>
        <taxon>Bacteroidaceae</taxon>
        <taxon>Bacteroides</taxon>
    </lineage>
</organism>
<accession>A0AAN3A7W1</accession>
<dbReference type="Proteomes" id="UP000005475">
    <property type="component" value="Unassembled WGS sequence"/>
</dbReference>
<protein>
    <submittedName>
        <fullName evidence="1">Uncharacterized protein</fullName>
    </submittedName>
</protein>
<reference evidence="1 2" key="1">
    <citation type="submission" date="2007-03" db="EMBL/GenBank/DDBJ databases">
        <authorList>
            <person name="Fulton L."/>
            <person name="Clifton S."/>
            <person name="Fulton B."/>
            <person name="Xu J."/>
            <person name="Minx P."/>
            <person name="Pepin K.H."/>
            <person name="Johnson M."/>
            <person name="Thiruvilangam P."/>
            <person name="Bhonagiri V."/>
            <person name="Nash W.E."/>
            <person name="Mardis E.R."/>
            <person name="Wilson R.K."/>
        </authorList>
    </citation>
    <scope>NUCLEOTIDE SEQUENCE [LARGE SCALE GENOMIC DNA]</scope>
    <source>
        <strain evidence="2">ATCC 8483 / DSM 1896 / JCM 5824 / BCRC 10623 / CCUG 4943 / NCTC 11153</strain>
    </source>
</reference>
<evidence type="ECO:0000313" key="1">
    <source>
        <dbReference type="EMBL" id="EDO11622.1"/>
    </source>
</evidence>
<evidence type="ECO:0000313" key="2">
    <source>
        <dbReference type="Proteomes" id="UP000005475"/>
    </source>
</evidence>
<dbReference type="AlphaFoldDB" id="A0AAN3A7W1"/>
<comment type="caution">
    <text evidence="1">The sequence shown here is derived from an EMBL/GenBank/DDBJ whole genome shotgun (WGS) entry which is preliminary data.</text>
</comment>
<reference evidence="2" key="2">
    <citation type="submission" date="2007-04" db="EMBL/GenBank/DDBJ databases">
        <title>Draft genome sequence of Bacteroides ovatus (ATCC 8483).</title>
        <authorList>
            <person name="Sudarsanam P."/>
            <person name="Ley R."/>
            <person name="Guruge J."/>
            <person name="Turnbaugh P.J."/>
            <person name="Mahowald M."/>
            <person name="Liep D."/>
            <person name="Gordon J."/>
        </authorList>
    </citation>
    <scope>NUCLEOTIDE SEQUENCE [LARGE SCALE GENOMIC DNA]</scope>
    <source>
        <strain evidence="2">ATCC 8483 / DSM 1896 / JCM 5824 / BCRC 10623 / CCUG 4943 / NCTC 11153</strain>
    </source>
</reference>
<proteinExistence type="predicted"/>